<dbReference type="GO" id="GO:0071944">
    <property type="term" value="C:cell periphery"/>
    <property type="evidence" value="ECO:0007669"/>
    <property type="project" value="TreeGrafter"/>
</dbReference>
<feature type="region of interest" description="Disordered" evidence="1">
    <location>
        <begin position="113"/>
        <end position="139"/>
    </location>
</feature>
<feature type="region of interest" description="Disordered" evidence="1">
    <location>
        <begin position="1"/>
        <end position="43"/>
    </location>
</feature>
<evidence type="ECO:0008006" key="5">
    <source>
        <dbReference type="Google" id="ProtNLM"/>
    </source>
</evidence>
<evidence type="ECO:0000256" key="2">
    <source>
        <dbReference type="SAM" id="Phobius"/>
    </source>
</evidence>
<feature type="transmembrane region" description="Helical" evidence="2">
    <location>
        <begin position="373"/>
        <end position="398"/>
    </location>
</feature>
<feature type="transmembrane region" description="Helical" evidence="2">
    <location>
        <begin position="310"/>
        <end position="329"/>
    </location>
</feature>
<dbReference type="GeneID" id="85224034"/>
<dbReference type="GO" id="GO:0000324">
    <property type="term" value="C:fungal-type vacuole"/>
    <property type="evidence" value="ECO:0007669"/>
    <property type="project" value="TreeGrafter"/>
</dbReference>
<accession>A0AAF0JE06</accession>
<dbReference type="PANTHER" id="PTHR36819:SF1">
    <property type="entry name" value="REGULATOR OF PHOSPHOLIPASE D SRF1"/>
    <property type="match status" value="1"/>
</dbReference>
<keyword evidence="2" id="KW-1133">Transmembrane helix</keyword>
<dbReference type="Proteomes" id="UP001217754">
    <property type="component" value="Chromosome 1"/>
</dbReference>
<feature type="transmembrane region" description="Helical" evidence="2">
    <location>
        <begin position="229"/>
        <end position="255"/>
    </location>
</feature>
<gene>
    <name evidence="3" type="ORF">MJAP1_000385</name>
</gene>
<keyword evidence="4" id="KW-1185">Reference proteome</keyword>
<dbReference type="RefSeq" id="XP_060120338.1">
    <property type="nucleotide sequence ID" value="XM_060264355.1"/>
</dbReference>
<evidence type="ECO:0000313" key="4">
    <source>
        <dbReference type="Proteomes" id="UP001217754"/>
    </source>
</evidence>
<dbReference type="AlphaFoldDB" id="A0AAF0JE06"/>
<sequence length="403" mass="45033">MASPVSPRSEIAQFSLSRPGTRRGSPVGLSEPPPAPMYDGNPIRLRLAPVLGQGQEVPESLRDKAPAQLREPLKSEQEGAMMPIHAAYSRAELMNWYNLQARVAHRFHTQIEPPNMRAHDAPQEAPRPDDDSISEAPEVPGIGMQDTIGWAAVAAREGRTNVHPTDTEAKAALTVHMGPTPAWNEPWEFDESLGAGRAEPVVPIAGLSEEKTATLNKAQRRKHMVRMFLLRNVYVPLLCRVVNVMVMSTTLALGIRLRLKLDENHSEMAVGMSPLLAIVFSPLSIAHALFQIWIEYFSRPIGLWKLSSKLWYTALELIFICLWSAELALTLDNYFTSTIVCINASSPFYQNASAFRTELTHPESKRTLCQLQVALICVVFISVIVYLIVFMISLLRIFHRIRI</sequence>
<dbReference type="PANTHER" id="PTHR36819">
    <property type="entry name" value="REGULATOR OF PHOSPHOLIPASE D SRF1"/>
    <property type="match status" value="1"/>
</dbReference>
<keyword evidence="2" id="KW-0812">Transmembrane</keyword>
<evidence type="ECO:0000313" key="3">
    <source>
        <dbReference type="EMBL" id="WFD37441.1"/>
    </source>
</evidence>
<protein>
    <recommendedName>
        <fullName evidence="5">Regulator of phospholipase D SRF1</fullName>
    </recommendedName>
</protein>
<name>A0AAF0JE06_9BASI</name>
<organism evidence="3 4">
    <name type="scientific">Malassezia japonica</name>
    <dbReference type="NCBI Taxonomy" id="223818"/>
    <lineage>
        <taxon>Eukaryota</taxon>
        <taxon>Fungi</taxon>
        <taxon>Dikarya</taxon>
        <taxon>Basidiomycota</taxon>
        <taxon>Ustilaginomycotina</taxon>
        <taxon>Malasseziomycetes</taxon>
        <taxon>Malasseziales</taxon>
        <taxon>Malasseziaceae</taxon>
        <taxon>Malassezia</taxon>
    </lineage>
</organism>
<evidence type="ECO:0000256" key="1">
    <source>
        <dbReference type="SAM" id="MobiDB-lite"/>
    </source>
</evidence>
<dbReference type="InterPro" id="IPR037737">
    <property type="entry name" value="Srf1"/>
</dbReference>
<proteinExistence type="predicted"/>
<dbReference type="EMBL" id="CP119958">
    <property type="protein sequence ID" value="WFD37441.1"/>
    <property type="molecule type" value="Genomic_DNA"/>
</dbReference>
<keyword evidence="2" id="KW-0472">Membrane</keyword>
<feature type="compositionally biased region" description="Basic and acidic residues" evidence="1">
    <location>
        <begin position="117"/>
        <end position="130"/>
    </location>
</feature>
<reference evidence="3" key="1">
    <citation type="submission" date="2023-03" db="EMBL/GenBank/DDBJ databases">
        <title>Mating type loci evolution in Malassezia.</title>
        <authorList>
            <person name="Coelho M.A."/>
        </authorList>
    </citation>
    <scope>NUCLEOTIDE SEQUENCE</scope>
    <source>
        <strain evidence="3">CBS 9431</strain>
    </source>
</reference>
<feature type="transmembrane region" description="Helical" evidence="2">
    <location>
        <begin position="275"/>
        <end position="298"/>
    </location>
</feature>